<sequence>MSTFPLFPALPTELRLEIWRAHFTSVHGTRMHIFHAPPSSGVSGGGSGSGSGPQYICQDAATGAAPAHDTLAAARASPEARGVLESLFAVGDTRCLQPQNDLLDSAGRLIDHGDLPPLPPSGSGSGGGGSGGGGGGGDGEGEQSLSSGGSLRALYAAAARDELRRRAREFALGPDDVVYVVDGGTTRLLAALGAAPWFARVRRLGVQVLNFAAAGARAGAGAVPSVLDRLGRWARWDVLLSSPPAGLRRLLEGPGLERLLLVVVPDLSGAARLAWNPRPNVYGFVVADPDSFVLGTPEQQRAVRSHVRLVYSRLCKAFPNLDADAKVGCVADVVPARAKFSIYP</sequence>
<feature type="domain" description="2EXR" evidence="2">
    <location>
        <begin position="4"/>
        <end position="83"/>
    </location>
</feature>
<dbReference type="InterPro" id="IPR045518">
    <property type="entry name" value="2EXR"/>
</dbReference>
<evidence type="ECO:0000256" key="1">
    <source>
        <dbReference type="SAM" id="MobiDB-lite"/>
    </source>
</evidence>
<evidence type="ECO:0000313" key="4">
    <source>
        <dbReference type="Proteomes" id="UP000054516"/>
    </source>
</evidence>
<dbReference type="EMBL" id="DF977446">
    <property type="protein sequence ID" value="GAP82763.2"/>
    <property type="molecule type" value="Genomic_DNA"/>
</dbReference>
<reference evidence="3" key="1">
    <citation type="submission" date="2016-03" db="EMBL/GenBank/DDBJ databases">
        <title>Draft genome sequence of Rosellinia necatrix.</title>
        <authorList>
            <person name="Kanematsu S."/>
        </authorList>
    </citation>
    <scope>NUCLEOTIDE SEQUENCE [LARGE SCALE GENOMIC DNA]</scope>
    <source>
        <strain evidence="3">W97</strain>
    </source>
</reference>
<feature type="compositionally biased region" description="Gly residues" evidence="1">
    <location>
        <begin position="123"/>
        <end position="138"/>
    </location>
</feature>
<feature type="region of interest" description="Disordered" evidence="1">
    <location>
        <begin position="106"/>
        <end position="147"/>
    </location>
</feature>
<evidence type="ECO:0000259" key="2">
    <source>
        <dbReference type="Pfam" id="PF20150"/>
    </source>
</evidence>
<accession>A0A1S7UK80</accession>
<dbReference type="OrthoDB" id="4703277at2759"/>
<proteinExistence type="predicted"/>
<dbReference type="Proteomes" id="UP000054516">
    <property type="component" value="Unassembled WGS sequence"/>
</dbReference>
<protein>
    <recommendedName>
        <fullName evidence="2">2EXR domain-containing protein</fullName>
    </recommendedName>
</protein>
<dbReference type="Pfam" id="PF20150">
    <property type="entry name" value="2EXR"/>
    <property type="match status" value="1"/>
</dbReference>
<organism evidence="3">
    <name type="scientific">Rosellinia necatrix</name>
    <name type="common">White root-rot fungus</name>
    <dbReference type="NCBI Taxonomy" id="77044"/>
    <lineage>
        <taxon>Eukaryota</taxon>
        <taxon>Fungi</taxon>
        <taxon>Dikarya</taxon>
        <taxon>Ascomycota</taxon>
        <taxon>Pezizomycotina</taxon>
        <taxon>Sordariomycetes</taxon>
        <taxon>Xylariomycetidae</taxon>
        <taxon>Xylariales</taxon>
        <taxon>Xylariaceae</taxon>
        <taxon>Rosellinia</taxon>
    </lineage>
</organism>
<dbReference type="AlphaFoldDB" id="A0A1S7UK80"/>
<evidence type="ECO:0000313" key="3">
    <source>
        <dbReference type="EMBL" id="GAP82763.2"/>
    </source>
</evidence>
<keyword evidence="4" id="KW-1185">Reference proteome</keyword>
<name>A0A1S7UK80_ROSNE</name>
<gene>
    <name evidence="3" type="ORF">SAMD00023353_0102990</name>
</gene>